<feature type="non-terminal residue" evidence="2">
    <location>
        <position position="97"/>
    </location>
</feature>
<evidence type="ECO:0000313" key="2">
    <source>
        <dbReference type="EMBL" id="KAF9577230.1"/>
    </source>
</evidence>
<organism evidence="2 3">
    <name type="scientific">Lunasporangiospora selenospora</name>
    <dbReference type="NCBI Taxonomy" id="979761"/>
    <lineage>
        <taxon>Eukaryota</taxon>
        <taxon>Fungi</taxon>
        <taxon>Fungi incertae sedis</taxon>
        <taxon>Mucoromycota</taxon>
        <taxon>Mortierellomycotina</taxon>
        <taxon>Mortierellomycetes</taxon>
        <taxon>Mortierellales</taxon>
        <taxon>Mortierellaceae</taxon>
        <taxon>Lunasporangiospora</taxon>
    </lineage>
</organism>
<reference evidence="2" key="1">
    <citation type="journal article" date="2020" name="Fungal Divers.">
        <title>Resolving the Mortierellaceae phylogeny through synthesis of multi-gene phylogenetics and phylogenomics.</title>
        <authorList>
            <person name="Vandepol N."/>
            <person name="Liber J."/>
            <person name="Desiro A."/>
            <person name="Na H."/>
            <person name="Kennedy M."/>
            <person name="Barry K."/>
            <person name="Grigoriev I.V."/>
            <person name="Miller A.N."/>
            <person name="O'Donnell K."/>
            <person name="Stajich J.E."/>
            <person name="Bonito G."/>
        </authorList>
    </citation>
    <scope>NUCLEOTIDE SEQUENCE</scope>
    <source>
        <strain evidence="2">KOD1015</strain>
    </source>
</reference>
<comment type="caution">
    <text evidence="2">The sequence shown here is derived from an EMBL/GenBank/DDBJ whole genome shotgun (WGS) entry which is preliminary data.</text>
</comment>
<dbReference type="AlphaFoldDB" id="A0A9P6FKC7"/>
<evidence type="ECO:0000256" key="1">
    <source>
        <dbReference type="SAM" id="MobiDB-lite"/>
    </source>
</evidence>
<accession>A0A9P6FKC7</accession>
<feature type="region of interest" description="Disordered" evidence="1">
    <location>
        <begin position="1"/>
        <end position="50"/>
    </location>
</feature>
<keyword evidence="3" id="KW-1185">Reference proteome</keyword>
<proteinExistence type="predicted"/>
<protein>
    <submittedName>
        <fullName evidence="2">Uncharacterized protein</fullName>
    </submittedName>
</protein>
<dbReference type="OrthoDB" id="3521506at2759"/>
<gene>
    <name evidence="2" type="ORF">BGW38_007704</name>
</gene>
<evidence type="ECO:0000313" key="3">
    <source>
        <dbReference type="Proteomes" id="UP000780801"/>
    </source>
</evidence>
<name>A0A9P6FKC7_9FUNG</name>
<dbReference type="EMBL" id="JAABOA010005114">
    <property type="protein sequence ID" value="KAF9577230.1"/>
    <property type="molecule type" value="Genomic_DNA"/>
</dbReference>
<feature type="compositionally biased region" description="Polar residues" evidence="1">
    <location>
        <begin position="23"/>
        <end position="32"/>
    </location>
</feature>
<dbReference type="Proteomes" id="UP000780801">
    <property type="component" value="Unassembled WGS sequence"/>
</dbReference>
<sequence length="97" mass="10579">MAARNTVLRSINDIPDDRLSDIPDNNGSNPLHSTDDLRLDMQGMTSDSPQRHNLQIQISGHQLNTSIAVVLAPSGASPEAIKQGFRDSFDQAVITRL</sequence>